<dbReference type="InterPro" id="IPR013103">
    <property type="entry name" value="RVT_2"/>
</dbReference>
<dbReference type="Pfam" id="PF07727">
    <property type="entry name" value="RVT_2"/>
    <property type="match status" value="1"/>
</dbReference>
<dbReference type="AlphaFoldDB" id="A0A4Y1RTA0"/>
<sequence>MDYEETFAPVAKLNTVRVLLSLAANLDWPLHQFDVKNAFLHGELTEEVYMDIPPGYNTTQTGTVCKLRKALYGLKQSPRAWFGRFTMAMKNNDHTLFLKHRKGKVTALIIYVDDMIITGNDKQEISQLQDYLATEFEMKDLGGLKYFLGIEVARSQQGIFLSQRKYVLDLLTDTGMLDCKPADTPIVQNHHLGEYPDQVPTNKERYQRLVGRLIYLSHTRPDIAYASAPGKVLMFSKHGHLNIDGYSDADWAGNVTDRKSTSGYLTFVGEAEFRGMTKGICELLWLRKLLTELGYKPTSTMNLFCDNKAAIAIAQNPVQHDRTKHVEVDRHFIKQKLEAKDQLTDILTNAISSKAFHNSLDQLGIGDIYAPT</sequence>
<dbReference type="EMBL" id="AP019303">
    <property type="protein sequence ID" value="BBH07581.1"/>
    <property type="molecule type" value="Genomic_DNA"/>
</dbReference>
<evidence type="ECO:0000313" key="2">
    <source>
        <dbReference type="EMBL" id="BBH07581.1"/>
    </source>
</evidence>
<gene>
    <name evidence="2" type="ORF">Prudu_019559</name>
</gene>
<organism evidence="2">
    <name type="scientific">Prunus dulcis</name>
    <name type="common">Almond</name>
    <name type="synonym">Amygdalus dulcis</name>
    <dbReference type="NCBI Taxonomy" id="3755"/>
    <lineage>
        <taxon>Eukaryota</taxon>
        <taxon>Viridiplantae</taxon>
        <taxon>Streptophyta</taxon>
        <taxon>Embryophyta</taxon>
        <taxon>Tracheophyta</taxon>
        <taxon>Spermatophyta</taxon>
        <taxon>Magnoliopsida</taxon>
        <taxon>eudicotyledons</taxon>
        <taxon>Gunneridae</taxon>
        <taxon>Pentapetalae</taxon>
        <taxon>rosids</taxon>
        <taxon>fabids</taxon>
        <taxon>Rosales</taxon>
        <taxon>Rosaceae</taxon>
        <taxon>Amygdaloideae</taxon>
        <taxon>Amygdaleae</taxon>
        <taxon>Prunus</taxon>
    </lineage>
</organism>
<name>A0A4Y1RTA0_PRUDU</name>
<dbReference type="CDD" id="cd09272">
    <property type="entry name" value="RNase_HI_RT_Ty1"/>
    <property type="match status" value="1"/>
</dbReference>
<dbReference type="SUPFAM" id="SSF56672">
    <property type="entry name" value="DNA/RNA polymerases"/>
    <property type="match status" value="1"/>
</dbReference>
<proteinExistence type="predicted"/>
<dbReference type="InterPro" id="IPR043502">
    <property type="entry name" value="DNA/RNA_pol_sf"/>
</dbReference>
<feature type="domain" description="Reverse transcriptase Ty1/copia-type" evidence="1">
    <location>
        <begin position="2"/>
        <end position="187"/>
    </location>
</feature>
<protein>
    <submittedName>
        <fullName evidence="2">Transposable element protein</fullName>
    </submittedName>
</protein>
<accession>A0A4Y1RTA0</accession>
<reference evidence="2" key="1">
    <citation type="journal article" date="2019" name="Science">
        <title>Mutation of a bHLH transcription factor allowed almond domestication.</title>
        <authorList>
            <person name="Sanchez-Perez R."/>
            <person name="Pavan S."/>
            <person name="Mazzeo R."/>
            <person name="Moldovan C."/>
            <person name="Aiese Cigliano R."/>
            <person name="Del Cueto J."/>
            <person name="Ricciardi F."/>
            <person name="Lotti C."/>
            <person name="Ricciardi L."/>
            <person name="Dicenta F."/>
            <person name="Lopez-Marques R.L."/>
            <person name="Lindberg Moller B."/>
        </authorList>
    </citation>
    <scope>NUCLEOTIDE SEQUENCE</scope>
</reference>
<dbReference type="PANTHER" id="PTHR11439:SF467">
    <property type="entry name" value="INTEGRASE CATALYTIC DOMAIN-CONTAINING PROTEIN"/>
    <property type="match status" value="1"/>
</dbReference>
<evidence type="ECO:0000259" key="1">
    <source>
        <dbReference type="Pfam" id="PF07727"/>
    </source>
</evidence>
<dbReference type="PANTHER" id="PTHR11439">
    <property type="entry name" value="GAG-POL-RELATED RETROTRANSPOSON"/>
    <property type="match status" value="1"/>
</dbReference>